<protein>
    <submittedName>
        <fullName evidence="1">Uncharacterized protein</fullName>
    </submittedName>
</protein>
<name>A0A1W6AJA1_BACMY</name>
<dbReference type="AlphaFoldDB" id="A0A1W6AJA1"/>
<evidence type="ECO:0000313" key="2">
    <source>
        <dbReference type="Proteomes" id="UP000192932"/>
    </source>
</evidence>
<accession>A0A1W6AJA1</accession>
<keyword evidence="1" id="KW-0614">Plasmid</keyword>
<geneLocation type="plasmid" evidence="1 2">
    <name>unnamed5</name>
</geneLocation>
<reference evidence="1 2" key="1">
    <citation type="submission" date="2017-04" db="EMBL/GenBank/DDBJ databases">
        <title>The Characteristic of a Fine Plant Growth-Promoting Rhizobacteria Bacillus mycoides Gnyt1 and its Whole Genome Sequencing Analysis.</title>
        <authorList>
            <person name="Li J.H."/>
            <person name="Yao T."/>
        </authorList>
    </citation>
    <scope>NUCLEOTIDE SEQUENCE [LARGE SCALE GENOMIC DNA]</scope>
    <source>
        <strain evidence="1 2">Gnyt1</strain>
        <plasmid evidence="2">Plasmid unnamed5</plasmid>
    </source>
</reference>
<evidence type="ECO:0000313" key="1">
    <source>
        <dbReference type="EMBL" id="ARJ25914.1"/>
    </source>
</evidence>
<sequence>MIKEVSLSLSKFEIVYEIHKSLEVSSGSCLVYASSREIAKIKVEKEIKRRFKGAKKIVIF</sequence>
<dbReference type="Proteomes" id="UP000192932">
    <property type="component" value="Plasmid unnamed5"/>
</dbReference>
<dbReference type="EMBL" id="CP020748">
    <property type="protein sequence ID" value="ARJ25914.1"/>
    <property type="molecule type" value="Genomic_DNA"/>
</dbReference>
<proteinExistence type="predicted"/>
<organism evidence="1 2">
    <name type="scientific">Bacillus mycoides</name>
    <dbReference type="NCBI Taxonomy" id="1405"/>
    <lineage>
        <taxon>Bacteria</taxon>
        <taxon>Bacillati</taxon>
        <taxon>Bacillota</taxon>
        <taxon>Bacilli</taxon>
        <taxon>Bacillales</taxon>
        <taxon>Bacillaceae</taxon>
        <taxon>Bacillus</taxon>
        <taxon>Bacillus cereus group</taxon>
    </lineage>
</organism>
<gene>
    <name evidence="1" type="ORF">B7492_33300</name>
</gene>
<dbReference type="RefSeq" id="WP_085313601.1">
    <property type="nucleotide sequence ID" value="NZ_CP020748.1"/>
</dbReference>